<dbReference type="Gene3D" id="2.170.130.10">
    <property type="entry name" value="TonB-dependent receptor, plug domain"/>
    <property type="match status" value="1"/>
</dbReference>
<dbReference type="SUPFAM" id="SSF49464">
    <property type="entry name" value="Carboxypeptidase regulatory domain-like"/>
    <property type="match status" value="1"/>
</dbReference>
<evidence type="ECO:0000256" key="1">
    <source>
        <dbReference type="ARBA" id="ARBA00022729"/>
    </source>
</evidence>
<dbReference type="Gene3D" id="2.60.40.1120">
    <property type="entry name" value="Carboxypeptidase-like, regulatory domain"/>
    <property type="match status" value="1"/>
</dbReference>
<dbReference type="GO" id="GO:0015344">
    <property type="term" value="F:siderophore uptake transmembrane transporter activity"/>
    <property type="evidence" value="ECO:0007669"/>
    <property type="project" value="TreeGrafter"/>
</dbReference>
<dbReference type="PROSITE" id="PS52016">
    <property type="entry name" value="TONB_DEPENDENT_REC_3"/>
    <property type="match status" value="1"/>
</dbReference>
<protein>
    <submittedName>
        <fullName evidence="3">TonB-dependent receptor SusC</fullName>
    </submittedName>
</protein>
<dbReference type="InterPro" id="IPR039426">
    <property type="entry name" value="TonB-dep_rcpt-like"/>
</dbReference>
<dbReference type="GO" id="GO:0044718">
    <property type="term" value="P:siderophore transmembrane transport"/>
    <property type="evidence" value="ECO:0007669"/>
    <property type="project" value="TreeGrafter"/>
</dbReference>
<dbReference type="InterPro" id="IPR008969">
    <property type="entry name" value="CarboxyPept-like_regulatory"/>
</dbReference>
<dbReference type="PANTHER" id="PTHR30069:SF29">
    <property type="entry name" value="HEMOGLOBIN AND HEMOGLOBIN-HAPTOGLOBIN-BINDING PROTEIN 1-RELATED"/>
    <property type="match status" value="1"/>
</dbReference>
<keyword evidence="1" id="KW-0732">Signal</keyword>
<evidence type="ECO:0000259" key="2">
    <source>
        <dbReference type="Pfam" id="PF07715"/>
    </source>
</evidence>
<dbReference type="EMBL" id="SNRY01004343">
    <property type="protein sequence ID" value="KAA6317977.1"/>
    <property type="molecule type" value="Genomic_DNA"/>
</dbReference>
<evidence type="ECO:0000313" key="3">
    <source>
        <dbReference type="EMBL" id="KAA6317977.1"/>
    </source>
</evidence>
<dbReference type="GO" id="GO:0009279">
    <property type="term" value="C:cell outer membrane"/>
    <property type="evidence" value="ECO:0007669"/>
    <property type="project" value="TreeGrafter"/>
</dbReference>
<organism evidence="3">
    <name type="scientific">termite gut metagenome</name>
    <dbReference type="NCBI Taxonomy" id="433724"/>
    <lineage>
        <taxon>unclassified sequences</taxon>
        <taxon>metagenomes</taxon>
        <taxon>organismal metagenomes</taxon>
    </lineage>
</organism>
<dbReference type="InterPro" id="IPR012910">
    <property type="entry name" value="Plug_dom"/>
</dbReference>
<dbReference type="InterPro" id="IPR037066">
    <property type="entry name" value="Plug_dom_sf"/>
</dbReference>
<keyword evidence="3" id="KW-0675">Receptor</keyword>
<feature type="domain" description="TonB-dependent receptor plug" evidence="2">
    <location>
        <begin position="125"/>
        <end position="252"/>
    </location>
</feature>
<dbReference type="InterPro" id="IPR023997">
    <property type="entry name" value="TonB-dep_OMP_SusC/RagA_CS"/>
</dbReference>
<name>A0A5J4Q8L5_9ZZZZ</name>
<dbReference type="SUPFAM" id="SSF56935">
    <property type="entry name" value="Porins"/>
    <property type="match status" value="1"/>
</dbReference>
<accession>A0A5J4Q8L5</accession>
<gene>
    <name evidence="3" type="ORF">EZS27_031952</name>
</gene>
<dbReference type="Pfam" id="PF07715">
    <property type="entry name" value="Plug"/>
    <property type="match status" value="1"/>
</dbReference>
<dbReference type="Pfam" id="PF13715">
    <property type="entry name" value="CarbopepD_reg_2"/>
    <property type="match status" value="1"/>
</dbReference>
<reference evidence="3" key="1">
    <citation type="submission" date="2019-03" db="EMBL/GenBank/DDBJ databases">
        <title>Single cell metagenomics reveals metabolic interactions within the superorganism composed of flagellate Streblomastix strix and complex community of Bacteroidetes bacteria on its surface.</title>
        <authorList>
            <person name="Treitli S.C."/>
            <person name="Kolisko M."/>
            <person name="Husnik F."/>
            <person name="Keeling P."/>
            <person name="Hampl V."/>
        </authorList>
    </citation>
    <scope>NUCLEOTIDE SEQUENCE</scope>
    <source>
        <strain evidence="3">STM</strain>
    </source>
</reference>
<proteinExistence type="predicted"/>
<dbReference type="PANTHER" id="PTHR30069">
    <property type="entry name" value="TONB-DEPENDENT OUTER MEMBRANE RECEPTOR"/>
    <property type="match status" value="1"/>
</dbReference>
<dbReference type="AlphaFoldDB" id="A0A5J4Q8L5"/>
<feature type="non-terminal residue" evidence="3">
    <location>
        <position position="270"/>
    </location>
</feature>
<sequence>MRENLKRKFALATCLFFTSIGSLLTAQTQTLQVTGIVTSADDGEPVVGASVLVNGTNIGSVTDLSGRFNLTNVPSSAKTLHVSYVGLIAQDVAIKSGLINIVLRSDAKLLNEVVVTALGISREKKALGYAVSEVSGDEMLKARGGVSNPINSLQGKVAGLQIIGGSGLMGGSSKVLIRGVSSISGNNQPLFVIDGVPIEGTDYNSADTQRGAGGYDYGNLIQDINPDDIENISVLKGPNASALYGSRANNGVVMITTKKGKAGEGYGVTF</sequence>
<comment type="caution">
    <text evidence="3">The sequence shown here is derived from an EMBL/GenBank/DDBJ whole genome shotgun (WGS) entry which is preliminary data.</text>
</comment>
<dbReference type="NCBIfam" id="TIGR04057">
    <property type="entry name" value="SusC_RagA_signa"/>
    <property type="match status" value="1"/>
</dbReference>